<dbReference type="eggNOG" id="COG0739">
    <property type="taxonomic scope" value="Bacteria"/>
</dbReference>
<dbReference type="GO" id="GO:0004222">
    <property type="term" value="F:metalloendopeptidase activity"/>
    <property type="evidence" value="ECO:0007669"/>
    <property type="project" value="TreeGrafter"/>
</dbReference>
<dbReference type="PROSITE" id="PS51782">
    <property type="entry name" value="LYSM"/>
    <property type="match status" value="1"/>
</dbReference>
<dbReference type="CDD" id="cd12797">
    <property type="entry name" value="M23_peptidase"/>
    <property type="match status" value="1"/>
</dbReference>
<dbReference type="Proteomes" id="UP000003959">
    <property type="component" value="Unassembled WGS sequence"/>
</dbReference>
<dbReference type="PANTHER" id="PTHR21666">
    <property type="entry name" value="PEPTIDASE-RELATED"/>
    <property type="match status" value="1"/>
</dbReference>
<dbReference type="InterPro" id="IPR036779">
    <property type="entry name" value="LysM_dom_sf"/>
</dbReference>
<evidence type="ECO:0000313" key="3">
    <source>
        <dbReference type="Proteomes" id="UP000003959"/>
    </source>
</evidence>
<reference evidence="3" key="1">
    <citation type="journal article" date="2011" name="Proc. Natl. Acad. Sci. U.S.A.">
        <title>Genomic insights into the physiology and ecology of the marine filamentous cyanobacterium Lyngbya majuscula.</title>
        <authorList>
            <person name="Jones A.C."/>
            <person name="Monroe E.A."/>
            <person name="Podell S."/>
            <person name="Hess W.R."/>
            <person name="Klages S."/>
            <person name="Esquenazi E."/>
            <person name="Niessen S."/>
            <person name="Hoover H."/>
            <person name="Rothmann M."/>
            <person name="Lasken R.S."/>
            <person name="Yates J.R.III."/>
            <person name="Reinhardt R."/>
            <person name="Kube M."/>
            <person name="Burkart M.D."/>
            <person name="Allen E.E."/>
            <person name="Dorrestein P.C."/>
            <person name="Gerwick W.H."/>
            <person name="Gerwick L."/>
        </authorList>
    </citation>
    <scope>NUCLEOTIDE SEQUENCE [LARGE SCALE GENOMIC DNA]</scope>
    <source>
        <strain evidence="3">3L</strain>
    </source>
</reference>
<dbReference type="InterPro" id="IPR011055">
    <property type="entry name" value="Dup_hybrid_motif"/>
</dbReference>
<dbReference type="InterPro" id="IPR050570">
    <property type="entry name" value="Cell_wall_metabolism_enzyme"/>
</dbReference>
<accession>F4XWY8</accession>
<dbReference type="SUPFAM" id="SSF51261">
    <property type="entry name" value="Duplicated hybrid motif"/>
    <property type="match status" value="1"/>
</dbReference>
<dbReference type="RefSeq" id="WP_009148876.1">
    <property type="nucleotide sequence ID" value="NZ_GL890945.1"/>
</dbReference>
<dbReference type="Pfam" id="PF01551">
    <property type="entry name" value="Peptidase_M23"/>
    <property type="match status" value="1"/>
</dbReference>
<proteinExistence type="predicted"/>
<dbReference type="eggNOG" id="COG1388">
    <property type="taxonomic scope" value="Bacteria"/>
</dbReference>
<dbReference type="HOGENOM" id="CLU_029425_7_1_3"/>
<dbReference type="Pfam" id="PF01476">
    <property type="entry name" value="LysM"/>
    <property type="match status" value="1"/>
</dbReference>
<evidence type="ECO:0000313" key="2">
    <source>
        <dbReference type="EMBL" id="EGJ30873.1"/>
    </source>
</evidence>
<dbReference type="EMBL" id="GL890945">
    <property type="protein sequence ID" value="EGJ30873.1"/>
    <property type="molecule type" value="Genomic_DNA"/>
</dbReference>
<name>F4XWY8_9CYAN</name>
<organism evidence="2 3">
    <name type="scientific">Moorena producens 3L</name>
    <dbReference type="NCBI Taxonomy" id="489825"/>
    <lineage>
        <taxon>Bacteria</taxon>
        <taxon>Bacillati</taxon>
        <taxon>Cyanobacteriota</taxon>
        <taxon>Cyanophyceae</taxon>
        <taxon>Coleofasciculales</taxon>
        <taxon>Coleofasciculaceae</taxon>
        <taxon>Moorena</taxon>
    </lineage>
</organism>
<protein>
    <submittedName>
        <fullName evidence="2">Membrane protein, putative metalloendopeptidase</fullName>
    </submittedName>
</protein>
<evidence type="ECO:0000259" key="1">
    <source>
        <dbReference type="PROSITE" id="PS51782"/>
    </source>
</evidence>
<dbReference type="PANTHER" id="PTHR21666:SF290">
    <property type="entry name" value="PEPTIDASE M23 DOMAIN PROTEIN"/>
    <property type="match status" value="1"/>
</dbReference>
<dbReference type="SMART" id="SM00257">
    <property type="entry name" value="LysM"/>
    <property type="match status" value="1"/>
</dbReference>
<dbReference type="CDD" id="cd00118">
    <property type="entry name" value="LysM"/>
    <property type="match status" value="1"/>
</dbReference>
<feature type="domain" description="LysM" evidence="1">
    <location>
        <begin position="126"/>
        <end position="170"/>
    </location>
</feature>
<dbReference type="InterPro" id="IPR018392">
    <property type="entry name" value="LysM"/>
</dbReference>
<dbReference type="SUPFAM" id="SSF54106">
    <property type="entry name" value="LysM domain"/>
    <property type="match status" value="1"/>
</dbReference>
<dbReference type="InterPro" id="IPR016047">
    <property type="entry name" value="M23ase_b-sheet_dom"/>
</dbReference>
<keyword evidence="3" id="KW-1185">Reference proteome</keyword>
<gene>
    <name evidence="2" type="ORF">LYNGBM3L_45690</name>
</gene>
<sequence>MTQSLTMNVVRWLPIISTIFWLVTPTVASSNLGTTDSYPGSLSVDDGWRWTSSRFQRWTSSRFQRTQSQLNFTHSTLQAANLQPWPKGHATRTTLTVQTVQQPQNTVTQNTTIEDICPPPVLSRLTRHQVVAGETVESIANKYNLEEATLLRFNRALNRQSMPVGQEILIPPFNGILVNVPLNATWQDLADAYGVRAAVLFELNGCKKPSKQAFIPGLNSLGIGIPTATRETPTVDSYTGLTNYPLPTVAGIGLDYGWRQDAGEDEKKFHAGVDLLAQEGTQVFATDSGIVAYAGAQDTYGNLVVINHEGGRQTRYAHLNRTSVSPGQQINVGQLLGTVGTTGNPDINQPHLHFEVRLNSPGGWAAQDPKLHLKITR</sequence>
<dbReference type="Gene3D" id="2.70.70.10">
    <property type="entry name" value="Glucose Permease (Domain IIA)"/>
    <property type="match status" value="1"/>
</dbReference>
<dbReference type="AlphaFoldDB" id="F4XWY8"/>
<dbReference type="Gene3D" id="3.10.350.10">
    <property type="entry name" value="LysM domain"/>
    <property type="match status" value="1"/>
</dbReference>